<organism evidence="1 2">
    <name type="scientific">Paramuricea clavata</name>
    <name type="common">Red gorgonian</name>
    <name type="synonym">Violescent sea-whip</name>
    <dbReference type="NCBI Taxonomy" id="317549"/>
    <lineage>
        <taxon>Eukaryota</taxon>
        <taxon>Metazoa</taxon>
        <taxon>Cnidaria</taxon>
        <taxon>Anthozoa</taxon>
        <taxon>Octocorallia</taxon>
        <taxon>Malacalcyonacea</taxon>
        <taxon>Plexauridae</taxon>
        <taxon>Paramuricea</taxon>
    </lineage>
</organism>
<evidence type="ECO:0000313" key="1">
    <source>
        <dbReference type="EMBL" id="CAB3985688.1"/>
    </source>
</evidence>
<dbReference type="EMBL" id="CACRXK020000903">
    <property type="protein sequence ID" value="CAB3985688.1"/>
    <property type="molecule type" value="Genomic_DNA"/>
</dbReference>
<evidence type="ECO:0000313" key="2">
    <source>
        <dbReference type="Proteomes" id="UP001152795"/>
    </source>
</evidence>
<dbReference type="PROSITE" id="PS51257">
    <property type="entry name" value="PROKAR_LIPOPROTEIN"/>
    <property type="match status" value="1"/>
</dbReference>
<accession>A0A6S7G1A9</accession>
<dbReference type="AlphaFoldDB" id="A0A6S7G1A9"/>
<protein>
    <submittedName>
        <fullName evidence="1">Uncharacterized protein</fullName>
    </submittedName>
</protein>
<proteinExistence type="predicted"/>
<keyword evidence="2" id="KW-1185">Reference proteome</keyword>
<gene>
    <name evidence="1" type="ORF">PACLA_8A077718</name>
</gene>
<name>A0A6S7G1A9_PARCT</name>
<sequence>MTKLLIESILGQPNTFLQHVVILGCIRSFGFADEVLERKQPLNLCDKETTVYNNVYKPIKYILGPNQKHFSNMLSFFDVLVHLDLQMKYLKENSH</sequence>
<comment type="caution">
    <text evidence="1">The sequence shown here is derived from an EMBL/GenBank/DDBJ whole genome shotgun (WGS) entry which is preliminary data.</text>
</comment>
<reference evidence="1" key="1">
    <citation type="submission" date="2020-04" db="EMBL/GenBank/DDBJ databases">
        <authorList>
            <person name="Alioto T."/>
            <person name="Alioto T."/>
            <person name="Gomez Garrido J."/>
        </authorList>
    </citation>
    <scope>NUCLEOTIDE SEQUENCE</scope>
    <source>
        <strain evidence="1">A484AB</strain>
    </source>
</reference>
<dbReference type="Proteomes" id="UP001152795">
    <property type="component" value="Unassembled WGS sequence"/>
</dbReference>